<dbReference type="Pfam" id="PF26218">
    <property type="entry name" value="zf_C2H2_ZNF292"/>
    <property type="match status" value="3"/>
</dbReference>
<feature type="region of interest" description="Disordered" evidence="13">
    <location>
        <begin position="1495"/>
        <end position="1528"/>
    </location>
</feature>
<evidence type="ECO:0000256" key="12">
    <source>
        <dbReference type="PROSITE-ProRule" id="PRU00042"/>
    </source>
</evidence>
<dbReference type="Pfam" id="PF00096">
    <property type="entry name" value="zf-C2H2"/>
    <property type="match status" value="1"/>
</dbReference>
<dbReference type="KEGG" id="ipu:108269846"/>
<keyword evidence="10" id="KW-0804">Transcription</keyword>
<feature type="region of interest" description="Disordered" evidence="13">
    <location>
        <begin position="1840"/>
        <end position="1872"/>
    </location>
</feature>
<evidence type="ECO:0000256" key="9">
    <source>
        <dbReference type="ARBA" id="ARBA00023125"/>
    </source>
</evidence>
<dbReference type="PANTHER" id="PTHR15507:SF14">
    <property type="entry name" value="ZINC FINGER PROTEIN 292"/>
    <property type="match status" value="1"/>
</dbReference>
<keyword evidence="11" id="KW-0539">Nucleus</keyword>
<feature type="compositionally biased region" description="Polar residues" evidence="13">
    <location>
        <begin position="1495"/>
        <end position="1520"/>
    </location>
</feature>
<feature type="domain" description="C2H2-type" evidence="14">
    <location>
        <begin position="1895"/>
        <end position="1923"/>
    </location>
</feature>
<dbReference type="InterPro" id="IPR057986">
    <property type="entry name" value="TPR_Rlf/292/654"/>
</dbReference>
<evidence type="ECO:0000256" key="7">
    <source>
        <dbReference type="ARBA" id="ARBA00022833"/>
    </source>
</evidence>
<feature type="region of interest" description="Disordered" evidence="13">
    <location>
        <begin position="2065"/>
        <end position="2122"/>
    </location>
</feature>
<evidence type="ECO:0000256" key="6">
    <source>
        <dbReference type="ARBA" id="ARBA00022771"/>
    </source>
</evidence>
<feature type="region of interest" description="Disordered" evidence="13">
    <location>
        <begin position="2189"/>
        <end position="2374"/>
    </location>
</feature>
<reference evidence="15" key="1">
    <citation type="journal article" date="2016" name="Nat. Commun.">
        <title>The channel catfish genome sequence provides insights into the evolution of scale formation in teleosts.</title>
        <authorList>
            <person name="Liu Z."/>
            <person name="Liu S."/>
            <person name="Yao J."/>
            <person name="Bao L."/>
            <person name="Zhang J."/>
            <person name="Li Y."/>
            <person name="Jiang C."/>
            <person name="Sun L."/>
            <person name="Wang R."/>
            <person name="Zhang Y."/>
            <person name="Zhou T."/>
            <person name="Zeng Q."/>
            <person name="Fu Q."/>
            <person name="Gao S."/>
            <person name="Li N."/>
            <person name="Koren S."/>
            <person name="Jiang Y."/>
            <person name="Zimin A."/>
            <person name="Xu P."/>
            <person name="Phillippy A.M."/>
            <person name="Geng X."/>
            <person name="Song L."/>
            <person name="Sun F."/>
            <person name="Li C."/>
            <person name="Wang X."/>
            <person name="Chen A."/>
            <person name="Jin Y."/>
            <person name="Yuan Z."/>
            <person name="Yang Y."/>
            <person name="Tan S."/>
            <person name="Peatman E."/>
            <person name="Lu J."/>
            <person name="Qin Z."/>
            <person name="Dunham R."/>
            <person name="Li Z."/>
            <person name="Sonstegard T."/>
            <person name="Feng J."/>
            <person name="Danzmann R.G."/>
            <person name="Schroeder S."/>
            <person name="Scheffler B."/>
            <person name="Duke M.V."/>
            <person name="Ballard L."/>
            <person name="Kucuktas H."/>
            <person name="Kaltenboeck L."/>
            <person name="Liu H."/>
            <person name="Armbruster J."/>
            <person name="Xie Y."/>
            <person name="Kirby M.L."/>
            <person name="Tian Y."/>
            <person name="Flanagan M.E."/>
            <person name="Mu W."/>
            <person name="Waldbieser G.C."/>
        </authorList>
    </citation>
    <scope>NUCLEOTIDE SEQUENCE [LARGE SCALE GENOMIC DNA]</scope>
    <source>
        <strain evidence="15">SDA103</strain>
    </source>
</reference>
<evidence type="ECO:0000256" key="3">
    <source>
        <dbReference type="ARBA" id="ARBA00022553"/>
    </source>
</evidence>
<evidence type="ECO:0000313" key="15">
    <source>
        <dbReference type="Proteomes" id="UP000221080"/>
    </source>
</evidence>
<dbReference type="PANTHER" id="PTHR15507">
    <property type="entry name" value="ZINC FINGER PROTEIN RLF"/>
    <property type="match status" value="1"/>
</dbReference>
<evidence type="ECO:0000256" key="1">
    <source>
        <dbReference type="ARBA" id="ARBA00004123"/>
    </source>
</evidence>
<dbReference type="Pfam" id="PF25580">
    <property type="entry name" value="TPR_Rlf"/>
    <property type="match status" value="1"/>
</dbReference>
<keyword evidence="5" id="KW-0677">Repeat</keyword>
<sequence>MAEEEAEKEYNRREETVALRKRFQELTTVLRDSADSALDASANFCHEFCQILVEHGGQWKSEEDPLPLLEMYTVAILCFAEATPFLFPECEHVTVVLEKLALSCLDFLLSLSENVPSALWEEFQSSVKVAHGILQGNGNLQLSTLLALANETGIWTNTTLCHILSNNMPDVEKVHELLAREGPTLLDMRIKHLIKQKCVEKAAVLAKTCAEFPEFGGKKNFKQNYLVCLCETVSQQELMQEIKEIDCKDALDMICNLESEENEKGALSLCTAFFKRQLLQGDVYCAWELTLFWSKLLIRLESAQAFMDQCRLLAQLSGSVYHILLLIKVIQAEVQNEGLPVCIEMCIQALKIGVSDSEDCNTTICKTISCLLPLDLEVKRACQLTEFLVKPTVDSYYAVETLFNEPDQKLEEESLPIPNSLRCDLLLALKTQWPFDPEFWDWKTLKRHCLGLMGEEASIVSSIDKLNDSEENEGLLDADDNDFKHLDFTLSPTSEASCVEAERKKKREMKKLREKGFVSARFRNWQAYMQYCVLCDKEFLGHRIVKHALKHVQDGIFRCPICTKTFETRAVLEPHVASHVKESCKERLAAMNAKDKKLSSAEPLLTDGKQDYSQSAVKLGQNVCPTVVGTSNTNSSTAGNVKPKLSSPKRGNPVRDVENTEDCSCPVTSCQKVFKYFRNLVAHVKAHKNEEEATHFLEVQSQKAICQYCRRQFVNMTHLNDHLQMHCGEKPYFCIQLGCKCSFNSHAELLMHRKVHSEFQAQCMFPNCGRVFSEAYLLYDHEAQHYITFTCKSDNCGKIFYSLSQLNLHQKEHTKSEFAEVEGPSLESETETQSPLNVIQASNQVADVPQDSSPQNMKQTVENMLNSTHGSVEEPDCSLSYASESSVTHDQSPARDPSVAQTNEATKTLNTACVTQPGVDSPKQINLRSCYVKLMPIPIKYDNSVFLNALKSSDAMTQSILKDKKLFCITCKQLATAPKTPDLQNGTSTNAYAQPWTQDNLENGEDNLTHICPFETCTRKYSTSKSLSRHVKNVHIEAFEEWKLSRKYKRIAEIAARKSCSDNKLSNVQTSKKRIKSSTRPIPHQYPENQQVKLQPDCTTADPIPHLSAPINAQTFGAKFCPQFEGAPNETPLNETPLLQSQMAQSWTSASFDGYNSDYSLQNHFPPMIMPDGLQQSYPLYLSHTDLLSDRDLDYAPSISDDGNTLSTGNMDSHSSVMNEASKYVSSSLRVLHALNGDQTCEISQMASSEELGYMPVRQNHNSGVPSDDSDLQSVSEQNFNPYFSSYPAETCSTSVEPLLKPEKEYTVSDANPLFTSEGKSQPHFVSRICKEEPECFSVSNASITAMENEQNNDLLTQEMSPVTSEDVSCGDKSVTSPGEIMKMKKIRSSKRTKWPAIIKDGKVICCRCYREFTSTKSLGGHLSKRSQCKPLDEVDLTADLPTSFLDFLNDPDISTLPISLQRNDLHGQDPQSVLHQQSESNVLNSSSFTDIHSPNYSLQNGHLSSGDTSESPFIAPQNQSGSSSSVPSLKILDLPETESNCKAEITSTPPVEDGNILEIERALQRLDLVDGLTQDTLKVGTPALQNVMAVPKTTTTTTTTTTKSCNKPKSQIESHDLKNVLKPFRCTEDGCVYGAMTKEALFKHLVRVHEFTEEKVNELKRNPDRLSPYICHLCSKTFTRTTGLKIHYKNVHRLSREDISKLKIGRQGRKTKASNSASKDATKNLSSPQTKHIPSVQSNVTFGMSGTNIKSEPADFAGKKQCINQVALINSVISPAADMVQKNPILISEKDLKPLQGPCHTADNPSMQSSTIAVNQEPVAGNSLPLDQHCVLEQAANVSSTHVGESMTEQIDKSKKAKPKERSEHLKKEKPHKKLVAKLESVDANDEVSLYRPYRCVHEGCVAAFSIQQNLILHYKAMHQSEILDEANENVSGEHGDGSARVHEFKCQVKECSKVVSKVTSLLKHYLLLHRCTLEKASALLSGIEVGKFQCDQSKCSAYFTCHLKYIDHIKNDHKAIRVSPDGDFESVDLTFKCEYEGCDRVYTTKSNLLRHFMKKHQTTFETIKQKQKKSEAETESAKTLGAKPNDGKENISSNKIKLKKKNSKKKEEKARNHWTSFGKPSLKSMDEASAMCTGQFPLQYPCMIKGCDSVSSTERNIVKHYTTHGLTERYIENQRSHFIFCKKNSRLRNKEGSKSDEISSDATEVGKADSEANTDPAQKVDPQQKLDLAETVDPTQTTEPSQKADPQQNTEPTQTADPSQKADPQQNTEPTQMTDPQQKADPVNSMVKSQDLEPKKGAPPKTEQLAFVNSTSEPVPVKRKRGRPRKSEQTLKVNPERRRGLRFSTTDSNHVPKVSGSTSNSAAHHQEQTESGVAQKLFSPLGLKASILKLFEEPPSTNTFKRKSTESDWTDKPIKRKQKNLNANSIYKHSMFLKKSEDQNMVHFRNPLKLESVNNVKIVMDGSFSNGADLLLKQLQDMRPTVILKKWLCS</sequence>
<comment type="subcellular location">
    <subcellularLocation>
        <location evidence="1">Nucleus</location>
    </subcellularLocation>
</comment>
<dbReference type="PROSITE" id="PS50157">
    <property type="entry name" value="ZINC_FINGER_C2H2_2"/>
    <property type="match status" value="10"/>
</dbReference>
<feature type="domain" description="C2H2-type" evidence="14">
    <location>
        <begin position="663"/>
        <end position="692"/>
    </location>
</feature>
<feature type="domain" description="C2H2-type" evidence="14">
    <location>
        <begin position="1946"/>
        <end position="1971"/>
    </location>
</feature>
<dbReference type="Proteomes" id="UP000221080">
    <property type="component" value="Chromosome 9"/>
</dbReference>
<gene>
    <name evidence="16" type="primary">znf292a</name>
</gene>
<dbReference type="GO" id="GO:0005634">
    <property type="term" value="C:nucleus"/>
    <property type="evidence" value="ECO:0007669"/>
    <property type="project" value="UniProtKB-SubCell"/>
</dbReference>
<feature type="region of interest" description="Disordered" evidence="13">
    <location>
        <begin position="1066"/>
        <end position="1085"/>
    </location>
</feature>
<feature type="region of interest" description="Disordered" evidence="13">
    <location>
        <begin position="868"/>
        <end position="901"/>
    </location>
</feature>
<feature type="compositionally biased region" description="Basic and acidic residues" evidence="13">
    <location>
        <begin position="2190"/>
        <end position="2199"/>
    </location>
</feature>
<dbReference type="InterPro" id="IPR052251">
    <property type="entry name" value="GH-ZnFinger_Regulators"/>
</dbReference>
<feature type="domain" description="C2H2-type" evidence="14">
    <location>
        <begin position="704"/>
        <end position="731"/>
    </location>
</feature>
<organism evidence="15 16">
    <name type="scientific">Ictalurus punctatus</name>
    <name type="common">Channel catfish</name>
    <name type="synonym">Silurus punctatus</name>
    <dbReference type="NCBI Taxonomy" id="7998"/>
    <lineage>
        <taxon>Eukaryota</taxon>
        <taxon>Metazoa</taxon>
        <taxon>Chordata</taxon>
        <taxon>Craniata</taxon>
        <taxon>Vertebrata</taxon>
        <taxon>Euteleostomi</taxon>
        <taxon>Actinopterygii</taxon>
        <taxon>Neopterygii</taxon>
        <taxon>Teleostei</taxon>
        <taxon>Ostariophysi</taxon>
        <taxon>Siluriformes</taxon>
        <taxon>Ictaluridae</taxon>
        <taxon>Ictalurus</taxon>
    </lineage>
</organism>
<feature type="compositionally biased region" description="Basic and acidic residues" evidence="13">
    <location>
        <begin position="1851"/>
        <end position="1868"/>
    </location>
</feature>
<feature type="domain" description="C2H2-type" evidence="14">
    <location>
        <begin position="557"/>
        <end position="584"/>
    </location>
</feature>
<keyword evidence="15" id="KW-1185">Reference proteome</keyword>
<feature type="compositionally biased region" description="Polar residues" evidence="13">
    <location>
        <begin position="1714"/>
        <end position="1736"/>
    </location>
</feature>
<feature type="domain" description="C2H2-type" evidence="14">
    <location>
        <begin position="1010"/>
        <end position="1035"/>
    </location>
</feature>
<proteinExistence type="inferred from homology"/>
<dbReference type="Gene3D" id="6.20.250.40">
    <property type="match status" value="1"/>
</dbReference>
<feature type="compositionally biased region" description="Basic and acidic residues" evidence="13">
    <location>
        <begin position="2327"/>
        <end position="2340"/>
    </location>
</feature>
<dbReference type="CTD" id="100002269"/>
<dbReference type="InterPro" id="IPR013087">
    <property type="entry name" value="Znf_C2H2_type"/>
</dbReference>
<evidence type="ECO:0000256" key="5">
    <source>
        <dbReference type="ARBA" id="ARBA00022737"/>
    </source>
</evidence>
<feature type="compositionally biased region" description="Polar residues" evidence="13">
    <location>
        <begin position="2345"/>
        <end position="2365"/>
    </location>
</feature>
<feature type="compositionally biased region" description="Polar residues" evidence="13">
    <location>
        <begin position="880"/>
        <end position="891"/>
    </location>
</feature>
<dbReference type="RefSeq" id="XP_017331414.2">
    <property type="nucleotide sequence ID" value="XM_017475925.3"/>
</dbReference>
<keyword evidence="3" id="KW-0597">Phosphoprotein</keyword>
<evidence type="ECO:0000256" key="4">
    <source>
        <dbReference type="ARBA" id="ARBA00022723"/>
    </source>
</evidence>
<evidence type="ECO:0000256" key="13">
    <source>
        <dbReference type="SAM" id="MobiDB-lite"/>
    </source>
</evidence>
<keyword evidence="6 12" id="KW-0863">Zinc-finger</keyword>
<dbReference type="GeneID" id="108269846"/>
<feature type="region of interest" description="Disordered" evidence="13">
    <location>
        <begin position="815"/>
        <end position="834"/>
    </location>
</feature>
<dbReference type="SMART" id="SM00355">
    <property type="entry name" value="ZnF_C2H2"/>
    <property type="match status" value="15"/>
</dbReference>
<dbReference type="InterPro" id="IPR036236">
    <property type="entry name" value="Znf_C2H2_sf"/>
</dbReference>
<feature type="region of interest" description="Disordered" evidence="13">
    <location>
        <begin position="1702"/>
        <end position="1736"/>
    </location>
</feature>
<feature type="domain" description="C2H2-type" evidence="14">
    <location>
        <begin position="732"/>
        <end position="761"/>
    </location>
</feature>
<dbReference type="GO" id="GO:0008270">
    <property type="term" value="F:zinc ion binding"/>
    <property type="evidence" value="ECO:0007669"/>
    <property type="project" value="UniProtKB-KW"/>
</dbReference>
<keyword evidence="4" id="KW-0479">Metal-binding</keyword>
<evidence type="ECO:0000313" key="16">
    <source>
        <dbReference type="RefSeq" id="XP_017331414.2"/>
    </source>
</evidence>
<feature type="compositionally biased region" description="Polar residues" evidence="13">
    <location>
        <begin position="1840"/>
        <end position="1850"/>
    </location>
</feature>
<dbReference type="PROSITE" id="PS00028">
    <property type="entry name" value="ZINC_FINGER_C2H2_1"/>
    <property type="match status" value="10"/>
</dbReference>
<feature type="region of interest" description="Disordered" evidence="13">
    <location>
        <begin position="633"/>
        <end position="655"/>
    </location>
</feature>
<dbReference type="GO" id="GO:0000981">
    <property type="term" value="F:DNA-binding transcription factor activity, RNA polymerase II-specific"/>
    <property type="evidence" value="ECO:0007669"/>
    <property type="project" value="TreeGrafter"/>
</dbReference>
<evidence type="ECO:0000256" key="2">
    <source>
        <dbReference type="ARBA" id="ARBA00006991"/>
    </source>
</evidence>
<dbReference type="OrthoDB" id="427030at2759"/>
<keyword evidence="9" id="KW-0238">DNA-binding</keyword>
<feature type="domain" description="C2H2-type" evidence="14">
    <location>
        <begin position="2033"/>
        <end position="2058"/>
    </location>
</feature>
<comment type="similarity">
    <text evidence="2">Belongs to the krueppel C2H2-type zinc-finger protein family.</text>
</comment>
<reference evidence="16" key="2">
    <citation type="submission" date="2025-08" db="UniProtKB">
        <authorList>
            <consortium name="RefSeq"/>
        </authorList>
    </citation>
    <scope>IDENTIFICATION</scope>
    <source>
        <tissue evidence="16">Blood</tissue>
    </source>
</reference>
<dbReference type="Gene3D" id="3.30.160.60">
    <property type="entry name" value="Classic Zinc Finger"/>
    <property type="match status" value="6"/>
</dbReference>
<feature type="compositionally biased region" description="Basic residues" evidence="13">
    <location>
        <begin position="1704"/>
        <end position="1713"/>
    </location>
</feature>
<accession>A0A2D0RLM3</accession>
<evidence type="ECO:0000256" key="10">
    <source>
        <dbReference type="ARBA" id="ARBA00023163"/>
    </source>
</evidence>
<dbReference type="Pfam" id="PF25420">
    <property type="entry name" value="zf-C2H2_ZN292"/>
    <property type="match status" value="1"/>
</dbReference>
<dbReference type="InterPro" id="IPR058902">
    <property type="entry name" value="zf_C2H2_ZNF292/Rlf"/>
</dbReference>
<name>A0A2D0RLM3_ICTPU</name>
<feature type="domain" description="C2H2-type" evidence="14">
    <location>
        <begin position="1670"/>
        <end position="1698"/>
    </location>
</feature>
<evidence type="ECO:0000256" key="11">
    <source>
        <dbReference type="ARBA" id="ARBA00023242"/>
    </source>
</evidence>
<evidence type="ECO:0000256" key="8">
    <source>
        <dbReference type="ARBA" id="ARBA00023015"/>
    </source>
</evidence>
<keyword evidence="8" id="KW-0805">Transcription regulation</keyword>
<feature type="compositionally biased region" description="Polar residues" evidence="13">
    <location>
        <begin position="2235"/>
        <end position="2279"/>
    </location>
</feature>
<dbReference type="GO" id="GO:0003677">
    <property type="term" value="F:DNA binding"/>
    <property type="evidence" value="ECO:0007669"/>
    <property type="project" value="UniProtKB-KW"/>
</dbReference>
<keyword evidence="7" id="KW-0862">Zinc</keyword>
<dbReference type="SUPFAM" id="SSF57667">
    <property type="entry name" value="beta-beta-alpha zinc fingers"/>
    <property type="match status" value="3"/>
</dbReference>
<feature type="domain" description="C2H2-type" evidence="14">
    <location>
        <begin position="789"/>
        <end position="818"/>
    </location>
</feature>
<evidence type="ECO:0000259" key="14">
    <source>
        <dbReference type="PROSITE" id="PS50157"/>
    </source>
</evidence>
<protein>
    <submittedName>
        <fullName evidence="16">Zinc finger protein 292a</fullName>
    </submittedName>
</protein>